<comment type="caution">
    <text evidence="1">The sequence shown here is derived from an EMBL/GenBank/DDBJ whole genome shotgun (WGS) entry which is preliminary data.</text>
</comment>
<evidence type="ECO:0000313" key="2">
    <source>
        <dbReference type="Proteomes" id="UP000191110"/>
    </source>
</evidence>
<dbReference type="InterPro" id="IPR046581">
    <property type="entry name" value="DUF6641"/>
</dbReference>
<dbReference type="EMBL" id="MPRL01000011">
    <property type="protein sequence ID" value="OOZ41330.1"/>
    <property type="molecule type" value="Genomic_DNA"/>
</dbReference>
<gene>
    <name evidence="1" type="ORF">BOW53_04225</name>
</gene>
<evidence type="ECO:0000313" key="1">
    <source>
        <dbReference type="EMBL" id="OOZ41330.1"/>
    </source>
</evidence>
<protein>
    <submittedName>
        <fullName evidence="1">Uncharacterized protein</fullName>
    </submittedName>
</protein>
<dbReference type="AlphaFoldDB" id="A0A1T2L8E4"/>
<reference evidence="1 2" key="1">
    <citation type="submission" date="2016-11" db="EMBL/GenBank/DDBJ databases">
        <title>Mixed transmission modes and dynamic genome evolution in an obligate animal-bacterial symbiosis.</title>
        <authorList>
            <person name="Russell S.L."/>
            <person name="Corbett-Detig R.B."/>
            <person name="Cavanaugh C.M."/>
        </authorList>
    </citation>
    <scope>NUCLEOTIDE SEQUENCE [LARGE SCALE GENOMIC DNA]</scope>
    <source>
        <strain evidence="1">Sveles-Q1</strain>
    </source>
</reference>
<dbReference type="Pfam" id="PF20346">
    <property type="entry name" value="DUF6641"/>
    <property type="match status" value="1"/>
</dbReference>
<dbReference type="OrthoDB" id="6167888at2"/>
<dbReference type="Proteomes" id="UP000191110">
    <property type="component" value="Unassembled WGS sequence"/>
</dbReference>
<accession>A0A1T2L8E4</accession>
<sequence length="142" mass="16390">MPILSKLSFVKDQERNIQADPVLLRRSKLSARLHEQLEMAKAAIKHEPYIKYRSVWVDDTESGEKVKKELPRKMRKWFFELHDEWFFQINYGNRKIKAKGGMSTIKVGNMEGLVSAIELLIDAVNAGELDKQLADAYVRKAG</sequence>
<dbReference type="RefSeq" id="WP_078482835.1">
    <property type="nucleotide sequence ID" value="NZ_MPRL01000011.1"/>
</dbReference>
<keyword evidence="2" id="KW-1185">Reference proteome</keyword>
<organism evidence="1 2">
    <name type="scientific">Solemya pervernicosa gill symbiont</name>
    <dbReference type="NCBI Taxonomy" id="642797"/>
    <lineage>
        <taxon>Bacteria</taxon>
        <taxon>Pseudomonadati</taxon>
        <taxon>Pseudomonadota</taxon>
        <taxon>Gammaproteobacteria</taxon>
        <taxon>sulfur-oxidizing symbionts</taxon>
    </lineage>
</organism>
<proteinExistence type="predicted"/>
<name>A0A1T2L8E4_9GAMM</name>